<protein>
    <recommendedName>
        <fullName evidence="1">DUF1559 domain-containing protein</fullName>
    </recommendedName>
</protein>
<feature type="domain" description="DUF1559" evidence="1">
    <location>
        <begin position="6"/>
        <end position="33"/>
    </location>
</feature>
<sequence length="254" mass="29202">LMPSLQKARDAARRISCGSRLRQWGIAIQMYTNDNDGKLMAIVNKWGGHAYVHYINNRPQKNSQGVVMWNIEGINPYIKAFSPTYEKDGKSTDMVTCPSCSGEFMQEWIKEINWPRHDFVEFAYSYFGRVDSLDDSECSPNAKRDLVAKTLSARRLLMAEILNLDVSDGVYRYNHGRGGWSWNETHFYNPSTPAYSPNPAATGRSQLFGDNHIEWRVIDIRQNLPIMEPLSDRYVEEWNGPNSGWLGRGDVDYY</sequence>
<dbReference type="Pfam" id="PF07596">
    <property type="entry name" value="SBP_bac_10"/>
    <property type="match status" value="1"/>
</dbReference>
<gene>
    <name evidence="2" type="ORF">S12H4_32711</name>
</gene>
<reference evidence="2" key="1">
    <citation type="journal article" date="2014" name="Front. Microbiol.">
        <title>High frequency of phylogenetically diverse reductive dehalogenase-homologous genes in deep subseafloor sedimentary metagenomes.</title>
        <authorList>
            <person name="Kawai M."/>
            <person name="Futagami T."/>
            <person name="Toyoda A."/>
            <person name="Takaki Y."/>
            <person name="Nishi S."/>
            <person name="Hori S."/>
            <person name="Arai W."/>
            <person name="Tsubouchi T."/>
            <person name="Morono Y."/>
            <person name="Uchiyama I."/>
            <person name="Ito T."/>
            <person name="Fujiyama A."/>
            <person name="Inagaki F."/>
            <person name="Takami H."/>
        </authorList>
    </citation>
    <scope>NUCLEOTIDE SEQUENCE</scope>
    <source>
        <strain evidence="2">Expedition CK06-06</strain>
    </source>
</reference>
<accession>X1TMH2</accession>
<dbReference type="AlphaFoldDB" id="X1TMH2"/>
<organism evidence="2">
    <name type="scientific">marine sediment metagenome</name>
    <dbReference type="NCBI Taxonomy" id="412755"/>
    <lineage>
        <taxon>unclassified sequences</taxon>
        <taxon>metagenomes</taxon>
        <taxon>ecological metagenomes</taxon>
    </lineage>
</organism>
<proteinExistence type="predicted"/>
<comment type="caution">
    <text evidence="2">The sequence shown here is derived from an EMBL/GenBank/DDBJ whole genome shotgun (WGS) entry which is preliminary data.</text>
</comment>
<dbReference type="InterPro" id="IPR011453">
    <property type="entry name" value="DUF1559"/>
</dbReference>
<evidence type="ECO:0000313" key="2">
    <source>
        <dbReference type="EMBL" id="GAI92556.1"/>
    </source>
</evidence>
<evidence type="ECO:0000259" key="1">
    <source>
        <dbReference type="Pfam" id="PF07596"/>
    </source>
</evidence>
<name>X1TMH2_9ZZZZ</name>
<dbReference type="EMBL" id="BARW01019199">
    <property type="protein sequence ID" value="GAI92556.1"/>
    <property type="molecule type" value="Genomic_DNA"/>
</dbReference>
<feature type="non-terminal residue" evidence="2">
    <location>
        <position position="1"/>
    </location>
</feature>